<name>A0AAE3QYR6_9BACT</name>
<organism evidence="1 2">
    <name type="scientific">Xanthocytophaga flava</name>
    <dbReference type="NCBI Taxonomy" id="3048013"/>
    <lineage>
        <taxon>Bacteria</taxon>
        <taxon>Pseudomonadati</taxon>
        <taxon>Bacteroidota</taxon>
        <taxon>Cytophagia</taxon>
        <taxon>Cytophagales</taxon>
        <taxon>Rhodocytophagaceae</taxon>
        <taxon>Xanthocytophaga</taxon>
    </lineage>
</organism>
<sequence length="272" mass="32026">MKSYSMRILGTKYIIRRWLGKLKPAWFWRMFIPTIILKNKVHRLRKKNQTILVEWDAGGDSTCCNLRIGDEYQNDWWDGELKDIIVKELKLPHDGDYYNKGLGEIDKNDEGQIVLIYSTRAHYYDYNGAWINQSGGDDLISIEWVDVEDAFQLEQYLHRVNISFLLTMVLNEDKEINYSTYGELIDVRIWEGDGLNIFVSSAASEFYLKVIKDYMQKFEKEFNKMEEVNGSKEMDSIEINGTLEPGKIRLELRKTYVVIDYIIENKSIILVE</sequence>
<dbReference type="Proteomes" id="UP001241110">
    <property type="component" value="Unassembled WGS sequence"/>
</dbReference>
<dbReference type="RefSeq" id="WP_313988595.1">
    <property type="nucleotide sequence ID" value="NZ_JASJOS010000022.1"/>
</dbReference>
<evidence type="ECO:0000313" key="1">
    <source>
        <dbReference type="EMBL" id="MDJ1485696.1"/>
    </source>
</evidence>
<dbReference type="EMBL" id="JASJOS010000022">
    <property type="protein sequence ID" value="MDJ1485696.1"/>
    <property type="molecule type" value="Genomic_DNA"/>
</dbReference>
<protein>
    <submittedName>
        <fullName evidence="1">Uncharacterized protein</fullName>
    </submittedName>
</protein>
<evidence type="ECO:0000313" key="2">
    <source>
        <dbReference type="Proteomes" id="UP001241110"/>
    </source>
</evidence>
<proteinExistence type="predicted"/>
<accession>A0AAE3QYR6</accession>
<comment type="caution">
    <text evidence="1">The sequence shown here is derived from an EMBL/GenBank/DDBJ whole genome shotgun (WGS) entry which is preliminary data.</text>
</comment>
<gene>
    <name evidence="1" type="ORF">QNI16_34770</name>
</gene>
<reference evidence="1" key="1">
    <citation type="submission" date="2023-05" db="EMBL/GenBank/DDBJ databases">
        <authorList>
            <person name="Zhang X."/>
        </authorList>
    </citation>
    <scope>NUCLEOTIDE SEQUENCE</scope>
    <source>
        <strain evidence="1">YF14B1</strain>
    </source>
</reference>
<dbReference type="AlphaFoldDB" id="A0AAE3QYR6"/>